<reference evidence="1 2" key="1">
    <citation type="submission" date="2022-11" db="EMBL/GenBank/DDBJ databases">
        <title>Spartinivicinus poritis sp. nov., isolated from scleractinian coral Porites lutea.</title>
        <authorList>
            <person name="Zhang G."/>
            <person name="Cai L."/>
            <person name="Wei Q."/>
        </authorList>
    </citation>
    <scope>NUCLEOTIDE SEQUENCE [LARGE SCALE GENOMIC DNA]</scope>
    <source>
        <strain evidence="1 2">A2-2</strain>
    </source>
</reference>
<organism evidence="1 2">
    <name type="scientific">Spartinivicinus poritis</name>
    <dbReference type="NCBI Taxonomy" id="2994640"/>
    <lineage>
        <taxon>Bacteria</taxon>
        <taxon>Pseudomonadati</taxon>
        <taxon>Pseudomonadota</taxon>
        <taxon>Gammaproteobacteria</taxon>
        <taxon>Oceanospirillales</taxon>
        <taxon>Zooshikellaceae</taxon>
        <taxon>Spartinivicinus</taxon>
    </lineage>
</organism>
<dbReference type="RefSeq" id="WP_274692189.1">
    <property type="nucleotide sequence ID" value="NZ_JAPMOU010000097.1"/>
</dbReference>
<gene>
    <name evidence="1" type="ORF">ORQ98_28395</name>
</gene>
<accession>A0ABT5UHK9</accession>
<sequence>MDERIQRAEINLSNTTAPRYLLEISNHFSKIYINLPLNEIAIVDAFINHYENKGLQGLPGRNKASTDVKTNDPQFASKVQAAKQLKLWHYHIARKS</sequence>
<evidence type="ECO:0000313" key="2">
    <source>
        <dbReference type="Proteomes" id="UP001528823"/>
    </source>
</evidence>
<protein>
    <submittedName>
        <fullName evidence="1">Uncharacterized protein</fullName>
    </submittedName>
</protein>
<proteinExistence type="predicted"/>
<name>A0ABT5UHK9_9GAMM</name>
<comment type="caution">
    <text evidence="1">The sequence shown here is derived from an EMBL/GenBank/DDBJ whole genome shotgun (WGS) entry which is preliminary data.</text>
</comment>
<keyword evidence="2" id="KW-1185">Reference proteome</keyword>
<dbReference type="EMBL" id="JAPMOU010000097">
    <property type="protein sequence ID" value="MDE1465888.1"/>
    <property type="molecule type" value="Genomic_DNA"/>
</dbReference>
<dbReference type="Proteomes" id="UP001528823">
    <property type="component" value="Unassembled WGS sequence"/>
</dbReference>
<evidence type="ECO:0000313" key="1">
    <source>
        <dbReference type="EMBL" id="MDE1465888.1"/>
    </source>
</evidence>